<proteinExistence type="predicted"/>
<organism evidence="1">
    <name type="scientific">Tupanvirus deep ocean</name>
    <dbReference type="NCBI Taxonomy" id="2126984"/>
    <lineage>
        <taxon>Viruses</taxon>
        <taxon>Varidnaviria</taxon>
        <taxon>Bamfordvirae</taxon>
        <taxon>Nucleocytoviricota</taxon>
        <taxon>Megaviricetes</taxon>
        <taxon>Imitervirales</taxon>
        <taxon>Mimiviridae</taxon>
        <taxon>Megamimivirinae</taxon>
        <taxon>Tupanvirus</taxon>
        <taxon>Tupanvirus altamarinense</taxon>
    </lineage>
</organism>
<reference evidence="1" key="2">
    <citation type="journal article" date="2018" name="Nat. Commun.">
        <title>Tailed giant Tupanvirus possesses the most complete translational apparatus of the known virosphere.</title>
        <authorList>
            <person name="Abrahao J."/>
            <person name="Silva L."/>
            <person name="Silva L.S."/>
            <person name="Khalil J.Y.B."/>
            <person name="Rodrigues R."/>
            <person name="Arantes T."/>
            <person name="Assis F."/>
            <person name="Boratto P."/>
            <person name="Andrade M."/>
            <person name="Kroon E.G."/>
            <person name="Ribeiro B."/>
            <person name="Bergier I."/>
            <person name="Seligmann H."/>
            <person name="Ghigo E."/>
            <person name="Colson P."/>
            <person name="Levasseur A."/>
            <person name="Kroemer G."/>
            <person name="Raoult D."/>
            <person name="La Scola B."/>
        </authorList>
    </citation>
    <scope>NUCLEOTIDE SEQUENCE [LARGE SCALE GENOMIC DNA]</scope>
    <source>
        <strain evidence="1">Deep ocean</strain>
    </source>
</reference>
<protein>
    <submittedName>
        <fullName evidence="1">Putative ORFan</fullName>
    </submittedName>
</protein>
<reference evidence="1" key="1">
    <citation type="submission" date="2017-06" db="EMBL/GenBank/DDBJ databases">
        <authorList>
            <person name="Assis F.L."/>
            <person name="Abrahao J.S."/>
            <person name="Silva L."/>
            <person name="Khalil J.B."/>
            <person name="Rodrigues R."/>
            <person name="Silva L.S."/>
            <person name="Boratto P."/>
            <person name="Andrade M."/>
            <person name="Kroon E.G."/>
            <person name="Ribeiro B."/>
            <person name="Bergier I."/>
            <person name="Seligmann H."/>
            <person name="Ghigo E."/>
            <person name="Colson P."/>
            <person name="Levasseur A."/>
            <person name="Raoult D."/>
            <person name="Scola B.L."/>
        </authorList>
    </citation>
    <scope>NUCLEOTIDE SEQUENCE</scope>
    <source>
        <strain evidence="1">Deep ocean</strain>
    </source>
</reference>
<dbReference type="KEGG" id="vg:80517383"/>
<sequence length="100" mass="11843">MSDSLSTTPTQDNIERDCYGDPLNWKIEPHEMDRWNYLAGKFDNISDIISNEQQPLDSDLFNLDEIVEFLTLWYRRKPSIEFAKCVLGYFNRGDNDILYK</sequence>
<name>A0A6N1NQB0_9VIRU</name>
<accession>A0A6N1NQB0</accession>
<evidence type="ECO:0000313" key="1">
    <source>
        <dbReference type="EMBL" id="QKU34078.1"/>
    </source>
</evidence>
<dbReference type="RefSeq" id="YP_010780692.1">
    <property type="nucleotide sequence ID" value="NC_075038.1"/>
</dbReference>
<dbReference type="GeneID" id="80517383"/>
<dbReference type="EMBL" id="MF405918">
    <property type="protein sequence ID" value="QKU34078.1"/>
    <property type="molecule type" value="Genomic_DNA"/>
</dbReference>